<keyword evidence="16" id="KW-1185">Reference proteome</keyword>
<dbReference type="SUPFAM" id="SSF81321">
    <property type="entry name" value="Family A G protein-coupled receptor-like"/>
    <property type="match status" value="1"/>
</dbReference>
<keyword evidence="11 12" id="KW-0807">Transducer</keyword>
<dbReference type="InterPro" id="IPR017452">
    <property type="entry name" value="GPCR_Rhodpsn_7TM"/>
</dbReference>
<evidence type="ECO:0000256" key="11">
    <source>
        <dbReference type="ARBA" id="ARBA00023224"/>
    </source>
</evidence>
<proteinExistence type="inferred from homology"/>
<keyword evidence="9 12" id="KW-0675">Receptor</keyword>
<evidence type="ECO:0000256" key="6">
    <source>
        <dbReference type="ARBA" id="ARBA00023040"/>
    </source>
</evidence>
<evidence type="ECO:0000256" key="8">
    <source>
        <dbReference type="ARBA" id="ARBA00023157"/>
    </source>
</evidence>
<keyword evidence="3" id="KW-1003">Cell membrane</keyword>
<dbReference type="PRINTS" id="PR00237">
    <property type="entry name" value="GPCRRHODOPSN"/>
</dbReference>
<evidence type="ECO:0000256" key="10">
    <source>
        <dbReference type="ARBA" id="ARBA00023180"/>
    </source>
</evidence>
<evidence type="ECO:0000313" key="16">
    <source>
        <dbReference type="Proteomes" id="UP000018936"/>
    </source>
</evidence>
<keyword evidence="6 12" id="KW-0297">G-protein coupled receptor</keyword>
<feature type="transmembrane region" description="Helical" evidence="13">
    <location>
        <begin position="210"/>
        <end position="236"/>
    </location>
</feature>
<reference evidence="15 16" key="1">
    <citation type="journal article" date="2013" name="Proc. Natl. Acad. Sci. U.S.A.">
        <title>The king cobra genome reveals dynamic gene evolution and adaptation in the snake venom system.</title>
        <authorList>
            <person name="Vonk F.J."/>
            <person name="Casewell N.R."/>
            <person name="Henkel C.V."/>
            <person name="Heimberg A.M."/>
            <person name="Jansen H.J."/>
            <person name="McCleary R.J."/>
            <person name="Kerkkamp H.M."/>
            <person name="Vos R.A."/>
            <person name="Guerreiro I."/>
            <person name="Calvete J.J."/>
            <person name="Wuster W."/>
            <person name="Woods A.E."/>
            <person name="Logan J.M."/>
            <person name="Harrison R.A."/>
            <person name="Castoe T.A."/>
            <person name="de Koning A.P."/>
            <person name="Pollock D.D."/>
            <person name="Yandell M."/>
            <person name="Calderon D."/>
            <person name="Renjifo C."/>
            <person name="Currier R.B."/>
            <person name="Salgado D."/>
            <person name="Pla D."/>
            <person name="Sanz L."/>
            <person name="Hyder A.S."/>
            <person name="Ribeiro J.M."/>
            <person name="Arntzen J.W."/>
            <person name="van den Thillart G.E."/>
            <person name="Boetzer M."/>
            <person name="Pirovano W."/>
            <person name="Dirks R.P."/>
            <person name="Spaink H.P."/>
            <person name="Duboule D."/>
            <person name="McGlinn E."/>
            <person name="Kini R.M."/>
            <person name="Richardson M.K."/>
        </authorList>
    </citation>
    <scope>NUCLEOTIDE SEQUENCE</scope>
    <source>
        <tissue evidence="15">Blood</tissue>
    </source>
</reference>
<dbReference type="PANTHER" id="PTHR24243">
    <property type="entry name" value="G-PROTEIN COUPLED RECEPTOR"/>
    <property type="match status" value="1"/>
</dbReference>
<feature type="non-terminal residue" evidence="15">
    <location>
        <position position="354"/>
    </location>
</feature>
<dbReference type="AlphaFoldDB" id="V8NJE5"/>
<keyword evidence="8" id="KW-1015">Disulfide bond</keyword>
<name>V8NJE5_OPHHA</name>
<evidence type="ECO:0000313" key="15">
    <source>
        <dbReference type="EMBL" id="ETE62076.1"/>
    </source>
</evidence>
<feature type="domain" description="G-protein coupled receptors family 1 profile" evidence="14">
    <location>
        <begin position="60"/>
        <end position="269"/>
    </location>
</feature>
<evidence type="ECO:0000256" key="5">
    <source>
        <dbReference type="ARBA" id="ARBA00022989"/>
    </source>
</evidence>
<comment type="function">
    <text evidence="1">Receptor for the neuromedin-U and neuromedin-S neuropeptides.</text>
</comment>
<dbReference type="InterPro" id="IPR005392">
    <property type="entry name" value="NeuromedU_rcpt_2"/>
</dbReference>
<comment type="similarity">
    <text evidence="12">Belongs to the G-protein coupled receptor 1 family.</text>
</comment>
<evidence type="ECO:0000256" key="1">
    <source>
        <dbReference type="ARBA" id="ARBA00003593"/>
    </source>
</evidence>
<dbReference type="InterPro" id="IPR005390">
    <property type="entry name" value="NeuromedU_rcpt"/>
</dbReference>
<dbReference type="PRINTS" id="PR01565">
    <property type="entry name" value="NEUROMEDINUR"/>
</dbReference>
<dbReference type="PROSITE" id="PS00237">
    <property type="entry name" value="G_PROTEIN_RECEP_F1_1"/>
    <property type="match status" value="1"/>
</dbReference>
<dbReference type="Proteomes" id="UP000018936">
    <property type="component" value="Unassembled WGS sequence"/>
</dbReference>
<dbReference type="OrthoDB" id="5950040at2759"/>
<comment type="caution">
    <text evidence="15">The sequence shown here is derived from an EMBL/GenBank/DDBJ whole genome shotgun (WGS) entry which is preliminary data.</text>
</comment>
<evidence type="ECO:0000256" key="3">
    <source>
        <dbReference type="ARBA" id="ARBA00022475"/>
    </source>
</evidence>
<dbReference type="Pfam" id="PF00001">
    <property type="entry name" value="7tm_1"/>
    <property type="match status" value="1"/>
</dbReference>
<dbReference type="GO" id="GO:0005886">
    <property type="term" value="C:plasma membrane"/>
    <property type="evidence" value="ECO:0007669"/>
    <property type="project" value="UniProtKB-SubCell"/>
</dbReference>
<evidence type="ECO:0000256" key="13">
    <source>
        <dbReference type="SAM" id="Phobius"/>
    </source>
</evidence>
<evidence type="ECO:0000256" key="7">
    <source>
        <dbReference type="ARBA" id="ARBA00023136"/>
    </source>
</evidence>
<accession>V8NJE5</accession>
<feature type="transmembrane region" description="Helical" evidence="13">
    <location>
        <begin position="161"/>
        <end position="190"/>
    </location>
</feature>
<evidence type="ECO:0000256" key="12">
    <source>
        <dbReference type="RuleBase" id="RU000688"/>
    </source>
</evidence>
<evidence type="ECO:0000256" key="4">
    <source>
        <dbReference type="ARBA" id="ARBA00022692"/>
    </source>
</evidence>
<evidence type="ECO:0000256" key="9">
    <source>
        <dbReference type="ARBA" id="ARBA00023170"/>
    </source>
</evidence>
<sequence>MDCTTNISQYVHRMEESEPLRKYFNSTEDYLLFLYGPKHSHLSLPVTWIYALIFIVGVSGNLLVCLVILKHRNMKTPTNCYLFSLAISDLLVLLFGMPLEVYEMWSNYPFLFGLVGCYLKTAFFETVCFASILIITMVSIERYMAVLHPFRARLKNTQQRALRIILILWFLSVLFSLPNTSVHGIVLQYFPNHTEVPGSAICAVVKSMWIYNWIIQLTSLLFYVLPMSVISVLYCLMGLKLRRDRSLEIKEMQMNIKLSSRKSITKMLAHPGFDELGIYQIQKLYTLLCSPSLSDSCPSNRFWGMLGPIPHRSSFLQLCYNLDRTSCKYIQPNSCGFSANTGTLNIPQAIPHLS</sequence>
<dbReference type="PROSITE" id="PS50262">
    <property type="entry name" value="G_PROTEIN_RECEP_F1_2"/>
    <property type="match status" value="1"/>
</dbReference>
<dbReference type="GO" id="GO:0001607">
    <property type="term" value="F:neuromedin U receptor activity"/>
    <property type="evidence" value="ECO:0007669"/>
    <property type="project" value="InterPro"/>
</dbReference>
<organism evidence="15 16">
    <name type="scientific">Ophiophagus hannah</name>
    <name type="common">King cobra</name>
    <name type="synonym">Naja hannah</name>
    <dbReference type="NCBI Taxonomy" id="8665"/>
    <lineage>
        <taxon>Eukaryota</taxon>
        <taxon>Metazoa</taxon>
        <taxon>Chordata</taxon>
        <taxon>Craniata</taxon>
        <taxon>Vertebrata</taxon>
        <taxon>Euteleostomi</taxon>
        <taxon>Lepidosauria</taxon>
        <taxon>Squamata</taxon>
        <taxon>Bifurcata</taxon>
        <taxon>Unidentata</taxon>
        <taxon>Episquamata</taxon>
        <taxon>Toxicofera</taxon>
        <taxon>Serpentes</taxon>
        <taxon>Colubroidea</taxon>
        <taxon>Elapidae</taxon>
        <taxon>Elapinae</taxon>
        <taxon>Ophiophagus</taxon>
    </lineage>
</organism>
<dbReference type="InterPro" id="IPR000276">
    <property type="entry name" value="GPCR_Rhodpsn"/>
</dbReference>
<protein>
    <submittedName>
        <fullName evidence="15">Neuromedin-U receptor 2</fullName>
    </submittedName>
</protein>
<feature type="transmembrane region" description="Helical" evidence="13">
    <location>
        <begin position="81"/>
        <end position="102"/>
    </location>
</feature>
<keyword evidence="5 13" id="KW-1133">Transmembrane helix</keyword>
<comment type="subcellular location">
    <subcellularLocation>
        <location evidence="2">Cell membrane</location>
        <topology evidence="2">Multi-pass membrane protein</topology>
    </subcellularLocation>
</comment>
<feature type="transmembrane region" description="Helical" evidence="13">
    <location>
        <begin position="48"/>
        <end position="69"/>
    </location>
</feature>
<evidence type="ECO:0000259" key="14">
    <source>
        <dbReference type="PROSITE" id="PS50262"/>
    </source>
</evidence>
<keyword evidence="4 12" id="KW-0812">Transmembrane</keyword>
<feature type="transmembrane region" description="Helical" evidence="13">
    <location>
        <begin position="122"/>
        <end position="140"/>
    </location>
</feature>
<keyword evidence="7 13" id="KW-0472">Membrane</keyword>
<keyword evidence="10" id="KW-0325">Glycoprotein</keyword>
<evidence type="ECO:0000256" key="2">
    <source>
        <dbReference type="ARBA" id="ARBA00004651"/>
    </source>
</evidence>
<dbReference type="EMBL" id="AZIM01003473">
    <property type="protein sequence ID" value="ETE62076.1"/>
    <property type="molecule type" value="Genomic_DNA"/>
</dbReference>
<gene>
    <name evidence="15" type="primary">NMUR2</name>
    <name evidence="15" type="ORF">L345_12170</name>
</gene>
<dbReference type="PANTHER" id="PTHR24243:SF14">
    <property type="entry name" value="NEUROMEDIN-U RECEPTOR 2"/>
    <property type="match status" value="1"/>
</dbReference>
<dbReference type="Gene3D" id="1.20.1070.10">
    <property type="entry name" value="Rhodopsin 7-helix transmembrane proteins"/>
    <property type="match status" value="1"/>
</dbReference>
<dbReference type="PRINTS" id="PR01567">
    <property type="entry name" value="NEUROMEDNU2R"/>
</dbReference>